<evidence type="ECO:0000256" key="1">
    <source>
        <dbReference type="ARBA" id="ARBA00005104"/>
    </source>
</evidence>
<dbReference type="PANTHER" id="PTHR38011">
    <property type="entry name" value="DIHYDROFOLATE REDUCTASE FAMILY PROTEIN (AFU_ORTHOLOGUE AFUA_8G06820)"/>
    <property type="match status" value="1"/>
</dbReference>
<accession>A0ABN6SAR0</accession>
<reference evidence="5 6" key="1">
    <citation type="journal article" date="2023" name="Microbiol. Spectr.">
        <title>Symbiosis of Carpenter Bees with Uncharacterized Lactic Acid Bacteria Showing NAD Auxotrophy.</title>
        <authorList>
            <person name="Kawasaki S."/>
            <person name="Ozawa K."/>
            <person name="Mori T."/>
            <person name="Yamamoto A."/>
            <person name="Ito M."/>
            <person name="Ohkuma M."/>
            <person name="Sakamoto M."/>
            <person name="Matsutani M."/>
        </authorList>
    </citation>
    <scope>NUCLEOTIDE SEQUENCE [LARGE SCALE GENOMIC DNA]</scope>
    <source>
        <strain evidence="5 6">Kim37-2</strain>
    </source>
</reference>
<evidence type="ECO:0000313" key="6">
    <source>
        <dbReference type="Proteomes" id="UP001321766"/>
    </source>
</evidence>
<dbReference type="PANTHER" id="PTHR38011:SF7">
    <property type="entry name" value="2,5-DIAMINO-6-RIBOSYLAMINO-4(3H)-PYRIMIDINONE 5'-PHOSPHATE REDUCTASE"/>
    <property type="match status" value="1"/>
</dbReference>
<keyword evidence="6" id="KW-1185">Reference proteome</keyword>
<evidence type="ECO:0000313" key="5">
    <source>
        <dbReference type="EMBL" id="BDR52508.1"/>
    </source>
</evidence>
<dbReference type="Gene3D" id="3.40.430.10">
    <property type="entry name" value="Dihydrofolate Reductase, subunit A"/>
    <property type="match status" value="1"/>
</dbReference>
<keyword evidence="3" id="KW-0560">Oxidoreductase</keyword>
<dbReference type="SUPFAM" id="SSF53597">
    <property type="entry name" value="Dihydrofolate reductase-like"/>
    <property type="match status" value="1"/>
</dbReference>
<evidence type="ECO:0000256" key="2">
    <source>
        <dbReference type="ARBA" id="ARBA00022857"/>
    </source>
</evidence>
<feature type="domain" description="Bacterial bifunctional deaminase-reductase C-terminal" evidence="4">
    <location>
        <begin position="120"/>
        <end position="208"/>
    </location>
</feature>
<sequence>MPRPKITLHILSSLDGRITGSFEQCVDAAASDAFKRIGFEQGPDAVFDFQGWIYGTVTSSSYFAKGEPDIRPDAAPVSAGDFLTNMDAPCYYIAFDRAGKLGWQSNQTAYAGHPATVLEVLTQQASNGYKDFLRRLDIPYIIAGESDIDIPLALEKLSSLFHLSNLLLGGGGVLNWSFVQAGLCDEISIIVTPAIDGEPDSARLFNASFAGNPRPIGFSLQSVQTLPGDALWVRYMLRGLGGIA</sequence>
<dbReference type="Proteomes" id="UP001321766">
    <property type="component" value="Chromosome"/>
</dbReference>
<evidence type="ECO:0000256" key="3">
    <source>
        <dbReference type="ARBA" id="ARBA00023002"/>
    </source>
</evidence>
<organism evidence="5 6">
    <name type="scientific">Bombiscardovia nodaiensis</name>
    <dbReference type="NCBI Taxonomy" id="2932181"/>
    <lineage>
        <taxon>Bacteria</taxon>
        <taxon>Bacillati</taxon>
        <taxon>Actinomycetota</taxon>
        <taxon>Actinomycetes</taxon>
        <taxon>Bifidobacteriales</taxon>
        <taxon>Bifidobacteriaceae</taxon>
        <taxon>Bombiscardovia</taxon>
    </lineage>
</organism>
<evidence type="ECO:0000259" key="4">
    <source>
        <dbReference type="Pfam" id="PF01872"/>
    </source>
</evidence>
<dbReference type="InterPro" id="IPR024072">
    <property type="entry name" value="DHFR-like_dom_sf"/>
</dbReference>
<gene>
    <name evidence="5" type="ORF">KIM372_04150</name>
</gene>
<comment type="pathway">
    <text evidence="1">Cofactor biosynthesis; riboflavin biosynthesis.</text>
</comment>
<dbReference type="EMBL" id="AP026798">
    <property type="protein sequence ID" value="BDR52508.1"/>
    <property type="molecule type" value="Genomic_DNA"/>
</dbReference>
<name>A0ABN6SAR0_9BIFI</name>
<proteinExistence type="predicted"/>
<keyword evidence="2" id="KW-0521">NADP</keyword>
<dbReference type="InterPro" id="IPR050765">
    <property type="entry name" value="Riboflavin_Biosynth_HTPR"/>
</dbReference>
<protein>
    <submittedName>
        <fullName evidence="5">5-amino-6-(5-phosphoribosylamino)uracil reductase</fullName>
    </submittedName>
</protein>
<dbReference type="Pfam" id="PF01872">
    <property type="entry name" value="RibD_C"/>
    <property type="match status" value="1"/>
</dbReference>
<dbReference type="InterPro" id="IPR002734">
    <property type="entry name" value="RibDG_C"/>
</dbReference>